<dbReference type="GO" id="GO:0000156">
    <property type="term" value="F:phosphorelay response regulator activity"/>
    <property type="evidence" value="ECO:0007669"/>
    <property type="project" value="InterPro"/>
</dbReference>
<dbReference type="GO" id="GO:0003677">
    <property type="term" value="F:DNA binding"/>
    <property type="evidence" value="ECO:0007669"/>
    <property type="project" value="UniProtKB-KW"/>
</dbReference>
<dbReference type="PANTHER" id="PTHR37299:SF2">
    <property type="entry name" value="HTH LYTTR-TYPE DOMAIN-CONTAINING PROTEIN"/>
    <property type="match status" value="1"/>
</dbReference>
<evidence type="ECO:0000256" key="3">
    <source>
        <dbReference type="ARBA" id="ARBA00023125"/>
    </source>
</evidence>
<comment type="caution">
    <text evidence="6">The sequence shown here is derived from an EMBL/GenBank/DDBJ whole genome shotgun (WGS) entry which is preliminary data.</text>
</comment>
<keyword evidence="2" id="KW-0805">Transcription regulation</keyword>
<proteinExistence type="predicted"/>
<dbReference type="InterPro" id="IPR007492">
    <property type="entry name" value="LytTR_DNA-bd_dom"/>
</dbReference>
<name>A0A644X941_9ZZZZ</name>
<evidence type="ECO:0000313" key="6">
    <source>
        <dbReference type="EMBL" id="MPM12331.1"/>
    </source>
</evidence>
<organism evidence="6">
    <name type="scientific">bioreactor metagenome</name>
    <dbReference type="NCBI Taxonomy" id="1076179"/>
    <lineage>
        <taxon>unclassified sequences</taxon>
        <taxon>metagenomes</taxon>
        <taxon>ecological metagenomes</taxon>
    </lineage>
</organism>
<dbReference type="InterPro" id="IPR046947">
    <property type="entry name" value="LytR-like"/>
</dbReference>
<evidence type="ECO:0000256" key="2">
    <source>
        <dbReference type="ARBA" id="ARBA00023015"/>
    </source>
</evidence>
<dbReference type="Pfam" id="PF04397">
    <property type="entry name" value="LytTR"/>
    <property type="match status" value="1"/>
</dbReference>
<reference evidence="6" key="1">
    <citation type="submission" date="2019-08" db="EMBL/GenBank/DDBJ databases">
        <authorList>
            <person name="Kucharzyk K."/>
            <person name="Murdoch R.W."/>
            <person name="Higgins S."/>
            <person name="Loffler F."/>
        </authorList>
    </citation>
    <scope>NUCLEOTIDE SEQUENCE</scope>
</reference>
<dbReference type="PROSITE" id="PS50930">
    <property type="entry name" value="HTH_LYTTR"/>
    <property type="match status" value="1"/>
</dbReference>
<protein>
    <submittedName>
        <fullName evidence="6">Putative HTH-type transcriptional regulator</fullName>
    </submittedName>
</protein>
<dbReference type="PANTHER" id="PTHR37299">
    <property type="entry name" value="TRANSCRIPTIONAL REGULATOR-RELATED"/>
    <property type="match status" value="1"/>
</dbReference>
<dbReference type="Gene3D" id="2.40.50.1020">
    <property type="entry name" value="LytTr DNA-binding domain"/>
    <property type="match status" value="1"/>
</dbReference>
<dbReference type="AlphaFoldDB" id="A0A644X941"/>
<evidence type="ECO:0000256" key="4">
    <source>
        <dbReference type="ARBA" id="ARBA00023163"/>
    </source>
</evidence>
<gene>
    <name evidence="6" type="ORF">SDC9_58684</name>
</gene>
<evidence type="ECO:0000259" key="5">
    <source>
        <dbReference type="PROSITE" id="PS50930"/>
    </source>
</evidence>
<dbReference type="SMART" id="SM00850">
    <property type="entry name" value="LytTR"/>
    <property type="match status" value="1"/>
</dbReference>
<keyword evidence="1" id="KW-0963">Cytoplasm</keyword>
<keyword evidence="3" id="KW-0238">DNA-binding</keyword>
<feature type="domain" description="HTH LytTR-type" evidence="5">
    <location>
        <begin position="52"/>
        <end position="146"/>
    </location>
</feature>
<sequence length="146" mass="16504">MKIEVKLDSACTEPRIEIHTDRMTDEVNDLVQKLSESTPQILVGFQNEQARVLDQSEVVRAYASGGKVLAETPEGEYVLRLRLYELEERLDRNHFVRISNAEIINLNHVKGFDLSFAGTICVNLKNGTAAFVSRRYVAKIKQVLGI</sequence>
<evidence type="ECO:0000256" key="1">
    <source>
        <dbReference type="ARBA" id="ARBA00022490"/>
    </source>
</evidence>
<dbReference type="EMBL" id="VSSQ01001956">
    <property type="protein sequence ID" value="MPM12331.1"/>
    <property type="molecule type" value="Genomic_DNA"/>
</dbReference>
<accession>A0A644X941</accession>
<keyword evidence="4" id="KW-0804">Transcription</keyword>